<evidence type="ECO:0000313" key="1">
    <source>
        <dbReference type="EMBL" id="MRX46414.1"/>
    </source>
</evidence>
<gene>
    <name evidence="1" type="ORF">GJJ64_04345</name>
</gene>
<evidence type="ECO:0008006" key="3">
    <source>
        <dbReference type="Google" id="ProtNLM"/>
    </source>
</evidence>
<dbReference type="Proteomes" id="UP000462931">
    <property type="component" value="Unassembled WGS sequence"/>
</dbReference>
<accession>A0A7K0FKB3</accession>
<reference evidence="1 2" key="1">
    <citation type="submission" date="2019-11" db="EMBL/GenBank/DDBJ databases">
        <authorList>
            <person name="Cheng Q."/>
            <person name="Yang Z."/>
        </authorList>
    </citation>
    <scope>NUCLEOTIDE SEQUENCE [LARGE SCALE GENOMIC DNA]</scope>
    <source>
        <strain evidence="1 2">HX-22-1</strain>
    </source>
</reference>
<keyword evidence="2" id="KW-1185">Reference proteome</keyword>
<sequence length="247" mass="27791">MKKVLITAASNANAYQLAYHLPHHEILFADTEGQKIIIPEGNKSSFAHELLSLCLDLGVDLVFPLKLSEQKALAEAKVLFEEYGISLALPNLIQAQKIHQLKHLHSELSIPYETVVDFASFSKAILALGYPEKKIAISQYEGIGDLIIIKDDVKNDLFNGLKMMTFTLASKILNQNPFTKINLYQVEGKLQVVRFIKLEEDFIYVNEVTKELKIIIKDLTKDISLFGFYELIACEGKILRLNLVAAV</sequence>
<proteinExistence type="predicted"/>
<dbReference type="EMBL" id="WKJI01000001">
    <property type="protein sequence ID" value="MRX46414.1"/>
    <property type="molecule type" value="Genomic_DNA"/>
</dbReference>
<dbReference type="AlphaFoldDB" id="A0A7K0FKB3"/>
<evidence type="ECO:0000313" key="2">
    <source>
        <dbReference type="Proteomes" id="UP000462931"/>
    </source>
</evidence>
<protein>
    <recommendedName>
        <fullName evidence="3">ATP-grasp domain-containing protein</fullName>
    </recommendedName>
</protein>
<comment type="caution">
    <text evidence="1">The sequence shown here is derived from an EMBL/GenBank/DDBJ whole genome shotgun (WGS) entry which is preliminary data.</text>
</comment>
<organism evidence="1 2">
    <name type="scientific">Pedobacter puniceum</name>
    <dbReference type="NCBI Taxonomy" id="2666136"/>
    <lineage>
        <taxon>Bacteria</taxon>
        <taxon>Pseudomonadati</taxon>
        <taxon>Bacteroidota</taxon>
        <taxon>Sphingobacteriia</taxon>
        <taxon>Sphingobacteriales</taxon>
        <taxon>Sphingobacteriaceae</taxon>
        <taxon>Pedobacter</taxon>
    </lineage>
</organism>
<dbReference type="Gene3D" id="3.40.50.20">
    <property type="match status" value="1"/>
</dbReference>
<dbReference type="RefSeq" id="WP_154286511.1">
    <property type="nucleotide sequence ID" value="NZ_WKJI01000001.1"/>
</dbReference>
<name>A0A7K0FKB3_9SPHI</name>